<dbReference type="Proteomes" id="UP001447188">
    <property type="component" value="Unassembled WGS sequence"/>
</dbReference>
<dbReference type="InterPro" id="IPR009311">
    <property type="entry name" value="IFI6/IFI27-like"/>
</dbReference>
<evidence type="ECO:0000256" key="1">
    <source>
        <dbReference type="ARBA" id="ARBA00004141"/>
    </source>
</evidence>
<dbReference type="Gene3D" id="6.10.110.10">
    <property type="match status" value="1"/>
</dbReference>
<evidence type="ECO:0000256" key="4">
    <source>
        <dbReference type="ARBA" id="ARBA00022989"/>
    </source>
</evidence>
<organism evidence="7 8">
    <name type="scientific">Discina gigas</name>
    <dbReference type="NCBI Taxonomy" id="1032678"/>
    <lineage>
        <taxon>Eukaryota</taxon>
        <taxon>Fungi</taxon>
        <taxon>Dikarya</taxon>
        <taxon>Ascomycota</taxon>
        <taxon>Pezizomycotina</taxon>
        <taxon>Pezizomycetes</taxon>
        <taxon>Pezizales</taxon>
        <taxon>Discinaceae</taxon>
        <taxon>Discina</taxon>
    </lineage>
</organism>
<evidence type="ECO:0000256" key="6">
    <source>
        <dbReference type="SAM" id="Phobius"/>
    </source>
</evidence>
<comment type="caution">
    <text evidence="7">The sequence shown here is derived from an EMBL/GenBank/DDBJ whole genome shotgun (WGS) entry which is preliminary data.</text>
</comment>
<evidence type="ECO:0000313" key="8">
    <source>
        <dbReference type="Proteomes" id="UP001447188"/>
    </source>
</evidence>
<keyword evidence="5 6" id="KW-0472">Membrane</keyword>
<dbReference type="PANTHER" id="PTHR16932">
    <property type="entry name" value="INTERFERON ALPHA-INDUCIBLE PROTEIN 27"/>
    <property type="match status" value="1"/>
</dbReference>
<protein>
    <submittedName>
        <fullName evidence="7">Uncharacterized protein</fullName>
    </submittedName>
</protein>
<comment type="subcellular location">
    <subcellularLocation>
        <location evidence="1">Membrane</location>
        <topology evidence="1">Multi-pass membrane protein</topology>
    </subcellularLocation>
</comment>
<comment type="similarity">
    <text evidence="2">Belongs to the IFI6/IFI27 family.</text>
</comment>
<reference evidence="7 8" key="1">
    <citation type="submission" date="2024-02" db="EMBL/GenBank/DDBJ databases">
        <title>Discinaceae phylogenomics.</title>
        <authorList>
            <person name="Dirks A.C."/>
            <person name="James T.Y."/>
        </authorList>
    </citation>
    <scope>NUCLEOTIDE SEQUENCE [LARGE SCALE GENOMIC DNA]</scope>
    <source>
        <strain evidence="7 8">ACD0624</strain>
    </source>
</reference>
<evidence type="ECO:0000256" key="5">
    <source>
        <dbReference type="ARBA" id="ARBA00023136"/>
    </source>
</evidence>
<keyword evidence="8" id="KW-1185">Reference proteome</keyword>
<proteinExistence type="inferred from homology"/>
<name>A0ABR3GUM7_9PEZI</name>
<dbReference type="EMBL" id="JBBBZM010000010">
    <property type="protein sequence ID" value="KAL0639505.1"/>
    <property type="molecule type" value="Genomic_DNA"/>
</dbReference>
<feature type="transmembrane region" description="Helical" evidence="6">
    <location>
        <begin position="46"/>
        <end position="66"/>
    </location>
</feature>
<evidence type="ECO:0000256" key="3">
    <source>
        <dbReference type="ARBA" id="ARBA00022692"/>
    </source>
</evidence>
<keyword evidence="4 6" id="KW-1133">Transmembrane helix</keyword>
<evidence type="ECO:0000313" key="7">
    <source>
        <dbReference type="EMBL" id="KAL0639505.1"/>
    </source>
</evidence>
<dbReference type="Pfam" id="PF06140">
    <property type="entry name" value="Ifi-6-16"/>
    <property type="match status" value="1"/>
</dbReference>
<keyword evidence="3 6" id="KW-0812">Transmembrane</keyword>
<accession>A0ABR3GUM7</accession>
<dbReference type="InterPro" id="IPR038213">
    <property type="entry name" value="IFI6/IFI27-like_sf"/>
</dbReference>
<gene>
    <name evidence="7" type="ORF">Q9L58_001331</name>
</gene>
<dbReference type="PANTHER" id="PTHR16932:SF18">
    <property type="entry name" value="INTERFERON, ALPHA-INDUCIBLE PROTEIN 27-LIKE 2"/>
    <property type="match status" value="1"/>
</dbReference>
<evidence type="ECO:0000256" key="2">
    <source>
        <dbReference type="ARBA" id="ARBA00007262"/>
    </source>
</evidence>
<sequence>MASFFEVVRWLLKNAGKSAKENLAYYMENPDEAPRDMWNWIKENKLTCALILAGILVIVVPLAIGFGPAGPILGSVAAGWQSGIGAVAAGSAFATMQSLAMTGVFTGIGAGLISGGALKFLSEGAFKFLAGGSSGGERRRC</sequence>
<feature type="transmembrane region" description="Helical" evidence="6">
    <location>
        <begin position="100"/>
        <end position="121"/>
    </location>
</feature>